<name>A0A0E9T243_ANGAN</name>
<dbReference type="AlphaFoldDB" id="A0A0E9T243"/>
<reference evidence="1" key="1">
    <citation type="submission" date="2014-11" db="EMBL/GenBank/DDBJ databases">
        <authorList>
            <person name="Amaro Gonzalez C."/>
        </authorList>
    </citation>
    <scope>NUCLEOTIDE SEQUENCE</scope>
</reference>
<protein>
    <submittedName>
        <fullName evidence="1">Uncharacterized protein</fullName>
    </submittedName>
</protein>
<evidence type="ECO:0000313" key="1">
    <source>
        <dbReference type="EMBL" id="JAH46723.1"/>
    </source>
</evidence>
<proteinExistence type="predicted"/>
<accession>A0A0E9T243</accession>
<organism evidence="1">
    <name type="scientific">Anguilla anguilla</name>
    <name type="common">European freshwater eel</name>
    <name type="synonym">Muraena anguilla</name>
    <dbReference type="NCBI Taxonomy" id="7936"/>
    <lineage>
        <taxon>Eukaryota</taxon>
        <taxon>Metazoa</taxon>
        <taxon>Chordata</taxon>
        <taxon>Craniata</taxon>
        <taxon>Vertebrata</taxon>
        <taxon>Euteleostomi</taxon>
        <taxon>Actinopterygii</taxon>
        <taxon>Neopterygii</taxon>
        <taxon>Teleostei</taxon>
        <taxon>Anguilliformes</taxon>
        <taxon>Anguillidae</taxon>
        <taxon>Anguilla</taxon>
    </lineage>
</organism>
<sequence length="18" mass="2101">MYNEIKQILCSFSPVKSL</sequence>
<reference evidence="1" key="2">
    <citation type="journal article" date="2015" name="Fish Shellfish Immunol.">
        <title>Early steps in the European eel (Anguilla anguilla)-Vibrio vulnificus interaction in the gills: Role of the RtxA13 toxin.</title>
        <authorList>
            <person name="Callol A."/>
            <person name="Pajuelo D."/>
            <person name="Ebbesson L."/>
            <person name="Teles M."/>
            <person name="MacKenzie S."/>
            <person name="Amaro C."/>
        </authorList>
    </citation>
    <scope>NUCLEOTIDE SEQUENCE</scope>
</reference>
<dbReference type="EMBL" id="GBXM01061854">
    <property type="protein sequence ID" value="JAH46723.1"/>
    <property type="molecule type" value="Transcribed_RNA"/>
</dbReference>